<accession>A0A5J4W5N4</accession>
<evidence type="ECO:0000313" key="2">
    <source>
        <dbReference type="Proteomes" id="UP000324800"/>
    </source>
</evidence>
<organism evidence="1 2">
    <name type="scientific">Streblomastix strix</name>
    <dbReference type="NCBI Taxonomy" id="222440"/>
    <lineage>
        <taxon>Eukaryota</taxon>
        <taxon>Metamonada</taxon>
        <taxon>Preaxostyla</taxon>
        <taxon>Oxymonadida</taxon>
        <taxon>Streblomastigidae</taxon>
        <taxon>Streblomastix</taxon>
    </lineage>
</organism>
<reference evidence="1 2" key="1">
    <citation type="submission" date="2019-03" db="EMBL/GenBank/DDBJ databases">
        <title>Single cell metagenomics reveals metabolic interactions within the superorganism composed of flagellate Streblomastix strix and complex community of Bacteroidetes bacteria on its surface.</title>
        <authorList>
            <person name="Treitli S.C."/>
            <person name="Kolisko M."/>
            <person name="Husnik F."/>
            <person name="Keeling P."/>
            <person name="Hampl V."/>
        </authorList>
    </citation>
    <scope>NUCLEOTIDE SEQUENCE [LARGE SCALE GENOMIC DNA]</scope>
    <source>
        <strain evidence="1">ST1C</strain>
    </source>
</reference>
<dbReference type="EMBL" id="SNRW01003472">
    <property type="protein sequence ID" value="KAA6389749.1"/>
    <property type="molecule type" value="Genomic_DNA"/>
</dbReference>
<sequence>MGPIPHTPIIPSDEDIQVDGDTFTTKTSRRSTILFDPLIRTGVVRFEVQNVNYLADVGIADETVRYERDDVPYARGFDKIVSFCCWGKIHHIGNWIGGLAEFKNRKIGPRHKTQNPGNWVALEVNMDSNPRTLSFFVNCVKQPIYVTNIPPAVRFWAYLNDRDDVFRVIKFEAIPEPTAVNVKGSHSYLQWGKTIRKNNCSTSNVMK</sequence>
<dbReference type="OrthoDB" id="2306477at2759"/>
<proteinExistence type="predicted"/>
<evidence type="ECO:0000313" key="1">
    <source>
        <dbReference type="EMBL" id="KAA6389749.1"/>
    </source>
</evidence>
<name>A0A5J4W5N4_9EUKA</name>
<gene>
    <name evidence="1" type="ORF">EZS28_014722</name>
</gene>
<protein>
    <recommendedName>
        <fullName evidence="3">SPRY domain-containing protein</fullName>
    </recommendedName>
</protein>
<comment type="caution">
    <text evidence="1">The sequence shown here is derived from an EMBL/GenBank/DDBJ whole genome shotgun (WGS) entry which is preliminary data.</text>
</comment>
<dbReference type="Proteomes" id="UP000324800">
    <property type="component" value="Unassembled WGS sequence"/>
</dbReference>
<evidence type="ECO:0008006" key="3">
    <source>
        <dbReference type="Google" id="ProtNLM"/>
    </source>
</evidence>
<dbReference type="AlphaFoldDB" id="A0A5J4W5N4"/>